<comment type="caution">
    <text evidence="1">The sequence shown here is derived from an EMBL/GenBank/DDBJ whole genome shotgun (WGS) entry which is preliminary data.</text>
</comment>
<accession>A0A919YBA5</accession>
<evidence type="ECO:0000313" key="2">
    <source>
        <dbReference type="Proteomes" id="UP000682811"/>
    </source>
</evidence>
<organism evidence="1 2">
    <name type="scientific">Paenibacillus azoreducens</name>
    <dbReference type="NCBI Taxonomy" id="116718"/>
    <lineage>
        <taxon>Bacteria</taxon>
        <taxon>Bacillati</taxon>
        <taxon>Bacillota</taxon>
        <taxon>Bacilli</taxon>
        <taxon>Bacillales</taxon>
        <taxon>Paenibacillaceae</taxon>
        <taxon>Paenibacillus</taxon>
    </lineage>
</organism>
<dbReference type="Proteomes" id="UP000682811">
    <property type="component" value="Unassembled WGS sequence"/>
</dbReference>
<name>A0A919YBA5_9BACL</name>
<dbReference type="RefSeq" id="WP_212979095.1">
    <property type="nucleotide sequence ID" value="NZ_AP025343.1"/>
</dbReference>
<keyword evidence="2" id="KW-1185">Reference proteome</keyword>
<evidence type="ECO:0000313" key="1">
    <source>
        <dbReference type="EMBL" id="GIO48441.1"/>
    </source>
</evidence>
<protein>
    <submittedName>
        <fullName evidence="1">Uncharacterized protein</fullName>
    </submittedName>
</protein>
<sequence length="228" mass="25580">MKNKMLSVILVFILLINLFEGNIYGAPNSSSKQQTASPLSEDPRVGVLSTYIWAPKTTLKTTESETVHFMFNDEPHPTKLEITLNGSVIESGSLGYLKEGSFELISNKSAEWINISLPDKLAQVQVINDNILCLFKDNSLRIYNLKLKDWKEVNNRTSISMLLKDHVNFYAFSEETGEVSVIMNGGDATGWTLGNIYKMEEGYLTSVKSCKGNIFLASVPIYLWKPLK</sequence>
<dbReference type="AlphaFoldDB" id="A0A919YBA5"/>
<proteinExistence type="predicted"/>
<gene>
    <name evidence="1" type="ORF">J34TS1_32060</name>
</gene>
<reference evidence="1 2" key="1">
    <citation type="submission" date="2021-03" db="EMBL/GenBank/DDBJ databases">
        <title>Antimicrobial resistance genes in bacteria isolated from Japanese honey, and their potential for conferring macrolide and lincosamide resistance in the American foulbrood pathogen Paenibacillus larvae.</title>
        <authorList>
            <person name="Okamoto M."/>
            <person name="Kumagai M."/>
            <person name="Kanamori H."/>
            <person name="Takamatsu D."/>
        </authorList>
    </citation>
    <scope>NUCLEOTIDE SEQUENCE [LARGE SCALE GENOMIC DNA]</scope>
    <source>
        <strain evidence="1 2">J34TS1</strain>
    </source>
</reference>
<dbReference type="EMBL" id="BORT01000013">
    <property type="protein sequence ID" value="GIO48441.1"/>
    <property type="molecule type" value="Genomic_DNA"/>
</dbReference>